<evidence type="ECO:0000313" key="9">
    <source>
        <dbReference type="EMBL" id="KIL39107.1"/>
    </source>
</evidence>
<proteinExistence type="inferred from homology"/>
<keyword evidence="3" id="KW-0227">DNA damage</keyword>
<dbReference type="RefSeq" id="WP_041049735.1">
    <property type="nucleotide sequence ID" value="NZ_JXAK01000043.1"/>
</dbReference>
<dbReference type="SUPFAM" id="SSF143081">
    <property type="entry name" value="BB1717-like"/>
    <property type="match status" value="1"/>
</dbReference>
<evidence type="ECO:0000256" key="2">
    <source>
        <dbReference type="ARBA" id="ARBA00022670"/>
    </source>
</evidence>
<keyword evidence="4 8" id="KW-0378">Hydrolase</keyword>
<dbReference type="InterPro" id="IPR036590">
    <property type="entry name" value="SRAP-like"/>
</dbReference>
<dbReference type="PANTHER" id="PTHR13604">
    <property type="entry name" value="DC12-RELATED"/>
    <property type="match status" value="1"/>
</dbReference>
<keyword evidence="2 8" id="KW-0645">Protease</keyword>
<name>A0ABR5ADN0_9BACL</name>
<keyword evidence="6" id="KW-0238">DNA-binding</keyword>
<dbReference type="Pfam" id="PF02586">
    <property type="entry name" value="SRAP"/>
    <property type="match status" value="1"/>
</dbReference>
<dbReference type="EC" id="3.4.-.-" evidence="8"/>
<reference evidence="9 10" key="1">
    <citation type="submission" date="2014-12" db="EMBL/GenBank/DDBJ databases">
        <title>Draft genome sequence of Paenibacillus kamchatkensis strain B-2647.</title>
        <authorList>
            <person name="Karlyshev A.V."/>
            <person name="Kudryashova E.B."/>
        </authorList>
    </citation>
    <scope>NUCLEOTIDE SEQUENCE [LARGE SCALE GENOMIC DNA]</scope>
    <source>
        <strain evidence="9 10">VKM B-2647</strain>
    </source>
</reference>
<evidence type="ECO:0000256" key="6">
    <source>
        <dbReference type="ARBA" id="ARBA00023125"/>
    </source>
</evidence>
<dbReference type="Proteomes" id="UP000031967">
    <property type="component" value="Unassembled WGS sequence"/>
</dbReference>
<evidence type="ECO:0000256" key="3">
    <source>
        <dbReference type="ARBA" id="ARBA00022763"/>
    </source>
</evidence>
<keyword evidence="5" id="KW-0190">Covalent protein-DNA linkage</keyword>
<evidence type="ECO:0000313" key="10">
    <source>
        <dbReference type="Proteomes" id="UP000031967"/>
    </source>
</evidence>
<dbReference type="PANTHER" id="PTHR13604:SF0">
    <property type="entry name" value="ABASIC SITE PROCESSING PROTEIN HMCES"/>
    <property type="match status" value="1"/>
</dbReference>
<evidence type="ECO:0000256" key="7">
    <source>
        <dbReference type="ARBA" id="ARBA00023239"/>
    </source>
</evidence>
<protein>
    <recommendedName>
        <fullName evidence="8">Abasic site processing protein</fullName>
        <ecNumber evidence="8">3.4.-.-</ecNumber>
    </recommendedName>
</protein>
<sequence length="227" mass="26272">MCERFSLTTDMPELVREFRIDKTLVFYKPRYNVSPTQSIPAIVASGKERWLDEFRWGLVPFWGKDAVNSDSLTADEKRALKRIYTKNRCIIPCDGFYAWRTSEDGRRRQPMRVVTTNRRVFGMAGIFEVWRAPQGDYELRTCTLLTTAPNRLVSPMSDRMPVILDQDGIDQWLDPSLTDKNRLRFLLRPAPAETMRAYPVTPLVNSIAHEEPDCVEELDVMLPLVKA</sequence>
<comment type="similarity">
    <text evidence="1 8">Belongs to the SOS response-associated peptidase family.</text>
</comment>
<evidence type="ECO:0000256" key="8">
    <source>
        <dbReference type="RuleBase" id="RU364100"/>
    </source>
</evidence>
<comment type="caution">
    <text evidence="9">The sequence shown here is derived from an EMBL/GenBank/DDBJ whole genome shotgun (WGS) entry which is preliminary data.</text>
</comment>
<evidence type="ECO:0000256" key="5">
    <source>
        <dbReference type="ARBA" id="ARBA00023124"/>
    </source>
</evidence>
<dbReference type="InterPro" id="IPR003738">
    <property type="entry name" value="SRAP"/>
</dbReference>
<organism evidence="9 10">
    <name type="scientific">Gordoniibacillus kamchatkensis</name>
    <dbReference type="NCBI Taxonomy" id="1590651"/>
    <lineage>
        <taxon>Bacteria</taxon>
        <taxon>Bacillati</taxon>
        <taxon>Bacillota</taxon>
        <taxon>Bacilli</taxon>
        <taxon>Bacillales</taxon>
        <taxon>Paenibacillaceae</taxon>
        <taxon>Gordoniibacillus</taxon>
    </lineage>
</organism>
<accession>A0ABR5ADN0</accession>
<keyword evidence="10" id="KW-1185">Reference proteome</keyword>
<evidence type="ECO:0000256" key="4">
    <source>
        <dbReference type="ARBA" id="ARBA00022801"/>
    </source>
</evidence>
<dbReference type="Gene3D" id="3.90.1680.10">
    <property type="entry name" value="SOS response associated peptidase-like"/>
    <property type="match status" value="1"/>
</dbReference>
<keyword evidence="7" id="KW-0456">Lyase</keyword>
<dbReference type="EMBL" id="JXAK01000043">
    <property type="protein sequence ID" value="KIL39107.1"/>
    <property type="molecule type" value="Genomic_DNA"/>
</dbReference>
<gene>
    <name evidence="9" type="ORF">SD70_21980</name>
</gene>
<evidence type="ECO:0000256" key="1">
    <source>
        <dbReference type="ARBA" id="ARBA00008136"/>
    </source>
</evidence>